<evidence type="ECO:0000313" key="4">
    <source>
        <dbReference type="EMBL" id="CTQ68497.1"/>
    </source>
</evidence>
<feature type="compositionally biased region" description="Polar residues" evidence="1">
    <location>
        <begin position="242"/>
        <end position="254"/>
    </location>
</feature>
<dbReference type="AlphaFoldDB" id="A0A0M7A1N0"/>
<reference evidence="5" key="1">
    <citation type="submission" date="2015-07" db="EMBL/GenBank/DDBJ databases">
        <authorList>
            <person name="Rodrigo-Torres Lidia"/>
            <person name="Arahal R.David."/>
        </authorList>
    </citation>
    <scope>NUCLEOTIDE SEQUENCE [LARGE SCALE GENOMIC DNA]</scope>
    <source>
        <strain evidence="5">CECT 5112</strain>
    </source>
</reference>
<dbReference type="STRING" id="388408.LAX5112_01761"/>
<protein>
    <recommendedName>
        <fullName evidence="3">Tlde1 domain-containing protein</fullName>
    </recommendedName>
</protein>
<keyword evidence="2" id="KW-0472">Membrane</keyword>
<dbReference type="RefSeq" id="WP_055671490.1">
    <property type="nucleotide sequence ID" value="NZ_CXWD01000006.1"/>
</dbReference>
<dbReference type="Proteomes" id="UP000053235">
    <property type="component" value="Unassembled WGS sequence"/>
</dbReference>
<keyword evidence="2" id="KW-1133">Transmembrane helix</keyword>
<dbReference type="EMBL" id="CXWD01000006">
    <property type="protein sequence ID" value="CTQ68497.1"/>
    <property type="molecule type" value="Genomic_DNA"/>
</dbReference>
<feature type="region of interest" description="Disordered" evidence="1">
    <location>
        <begin position="225"/>
        <end position="255"/>
    </location>
</feature>
<keyword evidence="5" id="KW-1185">Reference proteome</keyword>
<name>A0A0M7A1N0_9HYPH</name>
<evidence type="ECO:0000256" key="1">
    <source>
        <dbReference type="SAM" id="MobiDB-lite"/>
    </source>
</evidence>
<evidence type="ECO:0000259" key="3">
    <source>
        <dbReference type="Pfam" id="PF10908"/>
    </source>
</evidence>
<sequence>MPKTHQSTPKAHTPVSKRNSFGGHLLTIGSVTILAGALAIKAALPALQGTAENEAAALTPIKATVQVAKAEDTNHAVRIATSIQVSDFPENERASLDANNKANIVPATAQLLPTQDQKAVAKVALAQRLASLNLRYALLASRPAKNDDVYGPSAPAGSNTLTAEATAPAGQAADTAEPETVVAGLVEPAHDTADPSTVDTLPMIDAETASVQVASLSPSNVLPVPAMRPKPLVRTKPGAISKPSSTPNTRQTTHPPIMAYAKPQEPGKDDSPFSGLGKLFNGKGGGLPGRSSKVAVYDISAAVVHMPDGSKLKANSGIGHRMNKPKYAYVKNLGPTPPNVYKLRMRERRFHGVEAIRMLPYDVAAMRGRDGMLAHSPLLRRSKGSHGCVAFTHYDKFLRAFKQGKVKTMIVVPDMSKLPKYMALYNERKYASR</sequence>
<feature type="domain" description="Tlde1" evidence="3">
    <location>
        <begin position="311"/>
        <end position="414"/>
    </location>
</feature>
<proteinExistence type="predicted"/>
<feature type="region of interest" description="Disordered" evidence="1">
    <location>
        <begin position="145"/>
        <end position="177"/>
    </location>
</feature>
<evidence type="ECO:0000256" key="2">
    <source>
        <dbReference type="SAM" id="Phobius"/>
    </source>
</evidence>
<feature type="transmembrane region" description="Helical" evidence="2">
    <location>
        <begin position="21"/>
        <end position="40"/>
    </location>
</feature>
<feature type="compositionally biased region" description="Low complexity" evidence="1">
    <location>
        <begin position="162"/>
        <end position="175"/>
    </location>
</feature>
<dbReference type="Pfam" id="PF10908">
    <property type="entry name" value="Tlde1_dom"/>
    <property type="match status" value="1"/>
</dbReference>
<organism evidence="4 5">
    <name type="scientific">Roseibium alexandrii</name>
    <dbReference type="NCBI Taxonomy" id="388408"/>
    <lineage>
        <taxon>Bacteria</taxon>
        <taxon>Pseudomonadati</taxon>
        <taxon>Pseudomonadota</taxon>
        <taxon>Alphaproteobacteria</taxon>
        <taxon>Hyphomicrobiales</taxon>
        <taxon>Stappiaceae</taxon>
        <taxon>Roseibium</taxon>
    </lineage>
</organism>
<dbReference type="InterPro" id="IPR021225">
    <property type="entry name" value="Tlde1_dom"/>
</dbReference>
<dbReference type="OrthoDB" id="9816088at2"/>
<gene>
    <name evidence="4" type="ORF">LAX5112_01761</name>
</gene>
<evidence type="ECO:0000313" key="5">
    <source>
        <dbReference type="Proteomes" id="UP000053235"/>
    </source>
</evidence>
<keyword evidence="2" id="KW-0812">Transmembrane</keyword>
<accession>A0A0M7A1N0</accession>